<gene>
    <name evidence="1" type="ORF">BE15_31605</name>
</gene>
<sequence length="142" mass="16102">MFNPELRSICGTKQLTASRERDIDNPDTLASVTEEGRMWAYGFGWDEWERTSDSVRVFVTRVALWGHRKEVSIHVSRSSHDRELARALGLEDVEEASDSTGTFYAGDAALVFKRRLQGLTVTRMRELRPEAVLAWDDVTSPA</sequence>
<dbReference type="Proteomes" id="UP000075260">
    <property type="component" value="Unassembled WGS sequence"/>
</dbReference>
<protein>
    <submittedName>
        <fullName evidence="1">Uncharacterized protein</fullName>
    </submittedName>
</protein>
<dbReference type="EMBL" id="JEMA01000473">
    <property type="protein sequence ID" value="KYF69401.1"/>
    <property type="molecule type" value="Genomic_DNA"/>
</dbReference>
<accession>A0A150QN44</accession>
<name>A0A150QN44_SORCE</name>
<proteinExistence type="predicted"/>
<organism evidence="1 2">
    <name type="scientific">Sorangium cellulosum</name>
    <name type="common">Polyangium cellulosum</name>
    <dbReference type="NCBI Taxonomy" id="56"/>
    <lineage>
        <taxon>Bacteria</taxon>
        <taxon>Pseudomonadati</taxon>
        <taxon>Myxococcota</taxon>
        <taxon>Polyangia</taxon>
        <taxon>Polyangiales</taxon>
        <taxon>Polyangiaceae</taxon>
        <taxon>Sorangium</taxon>
    </lineage>
</organism>
<evidence type="ECO:0000313" key="1">
    <source>
        <dbReference type="EMBL" id="KYF69401.1"/>
    </source>
</evidence>
<evidence type="ECO:0000313" key="2">
    <source>
        <dbReference type="Proteomes" id="UP000075260"/>
    </source>
</evidence>
<dbReference type="AlphaFoldDB" id="A0A150QN44"/>
<comment type="caution">
    <text evidence="1">The sequence shown here is derived from an EMBL/GenBank/DDBJ whole genome shotgun (WGS) entry which is preliminary data.</text>
</comment>
<reference evidence="1 2" key="1">
    <citation type="submission" date="2014-02" db="EMBL/GenBank/DDBJ databases">
        <title>The small core and large imbalanced accessory genome model reveals a collaborative survival strategy of Sorangium cellulosum strains in nature.</title>
        <authorList>
            <person name="Han K."/>
            <person name="Peng R."/>
            <person name="Blom J."/>
            <person name="Li Y.-Z."/>
        </authorList>
    </citation>
    <scope>NUCLEOTIDE SEQUENCE [LARGE SCALE GENOMIC DNA]</scope>
    <source>
        <strain evidence="1 2">So0008-312</strain>
    </source>
</reference>